<keyword evidence="2" id="KW-1185">Reference proteome</keyword>
<evidence type="ECO:0000313" key="2">
    <source>
        <dbReference type="Proteomes" id="UP000016023"/>
    </source>
</evidence>
<dbReference type="Proteomes" id="UP000016023">
    <property type="component" value="Unassembled WGS sequence"/>
</dbReference>
<proteinExistence type="predicted"/>
<dbReference type="RefSeq" id="WP_006950813.1">
    <property type="nucleotide sequence ID" value="NZ_JH594521.1"/>
</dbReference>
<dbReference type="EMBL" id="AGWK01000001">
    <property type="protein sequence ID" value="EHO74962.1"/>
    <property type="molecule type" value="Genomic_DNA"/>
</dbReference>
<accession>H1PZB7</accession>
<dbReference type="PATRIC" id="fig|883158.3.peg.4"/>
<reference evidence="1 2" key="1">
    <citation type="submission" date="2011-12" db="EMBL/GenBank/DDBJ databases">
        <title>The Genome Sequence of Prevotella micans F0438.</title>
        <authorList>
            <consortium name="The Broad Institute Genome Sequencing Platform"/>
            <person name="Earl A."/>
            <person name="Ward D."/>
            <person name="Feldgarden M."/>
            <person name="Gevers D."/>
            <person name="Izard J."/>
            <person name="Baranova O.V."/>
            <person name="Blanton J.M."/>
            <person name="Wade W.G."/>
            <person name="Dewhirst F.E."/>
            <person name="Young S.K."/>
            <person name="Zeng Q."/>
            <person name="Gargeya S."/>
            <person name="Fitzgerald M."/>
            <person name="Haas B."/>
            <person name="Abouelleil A."/>
            <person name="Alvarado L."/>
            <person name="Arachchi H.M."/>
            <person name="Berlin A."/>
            <person name="Chapman S.B."/>
            <person name="Gearin G."/>
            <person name="Goldberg J."/>
            <person name="Griggs A."/>
            <person name="Gujja S."/>
            <person name="Hansen M."/>
            <person name="Heiman D."/>
            <person name="Howarth C."/>
            <person name="Larimer J."/>
            <person name="Lui A."/>
            <person name="MacDonald P.J.P."/>
            <person name="McCowen C."/>
            <person name="Montmayeur A."/>
            <person name="Murphy C."/>
            <person name="Neiman D."/>
            <person name="Pearson M."/>
            <person name="Priest M."/>
            <person name="Roberts A."/>
            <person name="Saif S."/>
            <person name="Shea T."/>
            <person name="Sisk P."/>
            <person name="Stolte C."/>
            <person name="Sykes S."/>
            <person name="Wortman J."/>
            <person name="Nusbaum C."/>
            <person name="Birren B."/>
        </authorList>
    </citation>
    <scope>NUCLEOTIDE SEQUENCE [LARGE SCALE GENOMIC DNA]</scope>
    <source>
        <strain evidence="1 2">F0438</strain>
    </source>
</reference>
<sequence>MNIILLGFLALIALGLVVGLASVLTRKGNDDDVVVPASGDCYSCNGDDPTCEQVCMMEAATKPIEYYDDEELDRFIGRASEDYTSEEAEEFMDVMQTMHPDEVKDWNRSLILRGINVPNQIKDDLIAMIQD</sequence>
<dbReference type="STRING" id="883158.HMPREF9140_00005"/>
<comment type="caution">
    <text evidence="1">The sequence shown here is derived from an EMBL/GenBank/DDBJ whole genome shotgun (WGS) entry which is preliminary data.</text>
</comment>
<dbReference type="HOGENOM" id="CLU_126548_0_0_10"/>
<gene>
    <name evidence="1" type="ORF">HMPREF9140_00005</name>
</gene>
<organism evidence="1 2">
    <name type="scientific">Prevotella micans F0438</name>
    <dbReference type="NCBI Taxonomy" id="883158"/>
    <lineage>
        <taxon>Bacteria</taxon>
        <taxon>Pseudomonadati</taxon>
        <taxon>Bacteroidota</taxon>
        <taxon>Bacteroidia</taxon>
        <taxon>Bacteroidales</taxon>
        <taxon>Prevotellaceae</taxon>
        <taxon>Prevotella</taxon>
    </lineage>
</organism>
<dbReference type="eggNOG" id="ENOG5032R1E">
    <property type="taxonomic scope" value="Bacteria"/>
</dbReference>
<evidence type="ECO:0000313" key="1">
    <source>
        <dbReference type="EMBL" id="EHO74962.1"/>
    </source>
</evidence>
<dbReference type="AlphaFoldDB" id="H1PZB7"/>
<name>H1PZB7_9BACT</name>
<protein>
    <submittedName>
        <fullName evidence="1">Uncharacterized protein</fullName>
    </submittedName>
</protein>